<feature type="region of interest" description="Disordered" evidence="1">
    <location>
        <begin position="12"/>
        <end position="51"/>
    </location>
</feature>
<dbReference type="Proteomes" id="UP001148838">
    <property type="component" value="Unassembled WGS sequence"/>
</dbReference>
<accession>A0ABQ8TD87</accession>
<keyword evidence="3" id="KW-1185">Reference proteome</keyword>
<comment type="caution">
    <text evidence="2">The sequence shown here is derived from an EMBL/GenBank/DDBJ whole genome shotgun (WGS) entry which is preliminary data.</text>
</comment>
<feature type="compositionally biased region" description="Low complexity" evidence="1">
    <location>
        <begin position="41"/>
        <end position="51"/>
    </location>
</feature>
<organism evidence="2 3">
    <name type="scientific">Periplaneta americana</name>
    <name type="common">American cockroach</name>
    <name type="synonym">Blatta americana</name>
    <dbReference type="NCBI Taxonomy" id="6978"/>
    <lineage>
        <taxon>Eukaryota</taxon>
        <taxon>Metazoa</taxon>
        <taxon>Ecdysozoa</taxon>
        <taxon>Arthropoda</taxon>
        <taxon>Hexapoda</taxon>
        <taxon>Insecta</taxon>
        <taxon>Pterygota</taxon>
        <taxon>Neoptera</taxon>
        <taxon>Polyneoptera</taxon>
        <taxon>Dictyoptera</taxon>
        <taxon>Blattodea</taxon>
        <taxon>Blattoidea</taxon>
        <taxon>Blattidae</taxon>
        <taxon>Blattinae</taxon>
        <taxon>Periplaneta</taxon>
    </lineage>
</organism>
<name>A0ABQ8TD87_PERAM</name>
<sequence length="51" mass="5340">MEGALALLSELDLPQPVWMSPPESGGTPSPKVILMDRDAAAPDASPSMYAK</sequence>
<evidence type="ECO:0000313" key="3">
    <source>
        <dbReference type="Proteomes" id="UP001148838"/>
    </source>
</evidence>
<proteinExistence type="predicted"/>
<gene>
    <name evidence="2" type="ORF">ANN_05540</name>
</gene>
<reference evidence="2 3" key="1">
    <citation type="journal article" date="2022" name="Allergy">
        <title>Genome assembly and annotation of Periplaneta americana reveal a comprehensive cockroach allergen profile.</title>
        <authorList>
            <person name="Wang L."/>
            <person name="Xiong Q."/>
            <person name="Saelim N."/>
            <person name="Wang L."/>
            <person name="Nong W."/>
            <person name="Wan A.T."/>
            <person name="Shi M."/>
            <person name="Liu X."/>
            <person name="Cao Q."/>
            <person name="Hui J.H.L."/>
            <person name="Sookrung N."/>
            <person name="Leung T.F."/>
            <person name="Tungtrongchitr A."/>
            <person name="Tsui S.K.W."/>
        </authorList>
    </citation>
    <scope>NUCLEOTIDE SEQUENCE [LARGE SCALE GENOMIC DNA]</scope>
    <source>
        <strain evidence="2">PWHHKU_190912</strain>
    </source>
</reference>
<evidence type="ECO:0000313" key="2">
    <source>
        <dbReference type="EMBL" id="KAJ4443762.1"/>
    </source>
</evidence>
<protein>
    <submittedName>
        <fullName evidence="2">Uncharacterized protein</fullName>
    </submittedName>
</protein>
<dbReference type="EMBL" id="JAJSOF020000013">
    <property type="protein sequence ID" value="KAJ4443762.1"/>
    <property type="molecule type" value="Genomic_DNA"/>
</dbReference>
<evidence type="ECO:0000256" key="1">
    <source>
        <dbReference type="SAM" id="MobiDB-lite"/>
    </source>
</evidence>